<protein>
    <submittedName>
        <fullName evidence="2">Uncharacterized protein</fullName>
    </submittedName>
</protein>
<proteinExistence type="predicted"/>
<feature type="region of interest" description="Disordered" evidence="1">
    <location>
        <begin position="170"/>
        <end position="191"/>
    </location>
</feature>
<organism evidence="2 3">
    <name type="scientific">Tritrichomonas musculus</name>
    <dbReference type="NCBI Taxonomy" id="1915356"/>
    <lineage>
        <taxon>Eukaryota</taxon>
        <taxon>Metamonada</taxon>
        <taxon>Parabasalia</taxon>
        <taxon>Tritrichomonadida</taxon>
        <taxon>Tritrichomonadidae</taxon>
        <taxon>Tritrichomonas</taxon>
    </lineage>
</organism>
<feature type="compositionally biased region" description="Basic and acidic residues" evidence="1">
    <location>
        <begin position="356"/>
        <end position="380"/>
    </location>
</feature>
<feature type="compositionally biased region" description="Polar residues" evidence="1">
    <location>
        <begin position="170"/>
        <end position="181"/>
    </location>
</feature>
<keyword evidence="3" id="KW-1185">Reference proteome</keyword>
<reference evidence="2 3" key="1">
    <citation type="submission" date="2024-04" db="EMBL/GenBank/DDBJ databases">
        <title>Tritrichomonas musculus Genome.</title>
        <authorList>
            <person name="Alves-Ferreira E."/>
            <person name="Grigg M."/>
            <person name="Lorenzi H."/>
            <person name="Galac M."/>
        </authorList>
    </citation>
    <scope>NUCLEOTIDE SEQUENCE [LARGE SCALE GENOMIC DNA]</scope>
    <source>
        <strain evidence="2 3">EAF2021</strain>
    </source>
</reference>
<evidence type="ECO:0000313" key="2">
    <source>
        <dbReference type="EMBL" id="KAK8891533.1"/>
    </source>
</evidence>
<evidence type="ECO:0000313" key="3">
    <source>
        <dbReference type="Proteomes" id="UP001470230"/>
    </source>
</evidence>
<feature type="compositionally biased region" description="Basic residues" evidence="1">
    <location>
        <begin position="381"/>
        <end position="406"/>
    </location>
</feature>
<feature type="region of interest" description="Disordered" evidence="1">
    <location>
        <begin position="353"/>
        <end position="414"/>
    </location>
</feature>
<dbReference type="EMBL" id="JAPFFF010000004">
    <property type="protein sequence ID" value="KAK8891533.1"/>
    <property type="molecule type" value="Genomic_DNA"/>
</dbReference>
<comment type="caution">
    <text evidence="2">The sequence shown here is derived from an EMBL/GenBank/DDBJ whole genome shotgun (WGS) entry which is preliminary data.</text>
</comment>
<evidence type="ECO:0000256" key="1">
    <source>
        <dbReference type="SAM" id="MobiDB-lite"/>
    </source>
</evidence>
<name>A0ABR2KK61_9EUKA</name>
<feature type="region of interest" description="Disordered" evidence="1">
    <location>
        <begin position="782"/>
        <end position="812"/>
    </location>
</feature>
<accession>A0ABR2KK61</accession>
<dbReference type="Proteomes" id="UP001470230">
    <property type="component" value="Unassembled WGS sequence"/>
</dbReference>
<feature type="compositionally biased region" description="Basic and acidic residues" evidence="1">
    <location>
        <begin position="796"/>
        <end position="812"/>
    </location>
</feature>
<sequence>MDDEIEYDPIINLIDSFDNRIFMKNPNPTIDSLFDDIGHSFSLLIESVINYRYNQPDLHKFENFVNWNKDDEIHSYRNILISIRRLYKEIPQYINPRQPFTTREEKIILLKTIILNGIFNINTEDIYNYCKNQYFNKYQIAINNLDEFLTQKAFLTFIYILDIENQQENEPVQDYNNSPPYTNEERFDNQPPPYQDNFNGPPMPNQDNFNEPPMPNQDDFNGPPIPYIMQTAQGPQDFYDRVSNINNDQSEEILRYYADTDLPFFIDNNCFNDEYNFLVAAQIFLILKFQKSGFQYITFDDSEPKEENANFYWAIFSGNYTPHNVDNSTPVFEKTSQNDPLKKRHLRFLKNNEQQQQKEEELQVSEDKQQQQESSNADKKSNKKSKIKLYKKHKSSSSKSSKKKSKSTNNIKPELNVINRRDRLLKLQDLSEKALLEAINAIASGMKLHFDNFIQTVENNAIPKFVIFILKLESIENVDLNDCPEERKKQQLLKNISAVIKYLKTIEPKFSVLLFNFKNEKLIEESAIIFYTNFLNYFFIKGSRKELFNKISLLLNYKSKKKELDEYKTLTKYENYISLINLACFNFDRQKIQKREIDNLYEKAKIPKLFDKEYIELCSSLEVLPDALYYQLQFILDAFNQDKFNVVLPLIIGKSKFKRMKFPSFKEMIESAYAKKVAKDMYSPNSGNNSTSNNTNYPTTFNEEKIFNVKDYNGIDYLPTFKERLSLYEIPKVSVKKTDKSEIQTDSSKDFWILPDLSYAFENGILYFKEKHDDEIHEDWEEQVRSIQESITTNETETKNEPELKGKDKKKSKDKEKSKDIEIEKKLFNDNSFIKNSGKLYIFFTYDESKKTLNFESQKFEQFCKDKLPKKDQVKTPLILLLNSFEKNEKSIVSKLINSNYPEFDQNDKNICVYGFSDRSLPLIKFYPDFEDKDNSNVNPIFLLLHVPPEKQNLEKTATVVAKIYSFLSYISDIQIVVLNKDFYIDQIEMTIGMNNIYSRKTELSFSRQKSKLINSDEEVECEDIVEIISDDDSDDENINENQNQEKIKENMNVEDPFNTLKSKPIKISEVALSNMSKIIFLINDDSIVNYNDQIEEGFNQNFFSDELLIPFGNQAVKLHYINTENPITYKPFLTSLFDFLTKSETTKEDVIKSFSFTDLMKTRTIYFQIKMQPNWIEKLNELVVERFFKINPDSSYSHSAVAHHMRKELDYISTPYDNEFIHVCNLILSQMNDSENRFQIDCELSISSFNKFVEYCKEENNYLFLDDTRVRSVIKNHINFLHNEFLDTLRYFYTAWEMNFAYEKNYDILSILIKDDLEKFDKLIQQIKQDSENSRDKNQILTITNYHIRQKEKYKELKVQIGINGDLKDEIPQDY</sequence>
<gene>
    <name evidence="2" type="ORF">M9Y10_028745</name>
</gene>